<gene>
    <name evidence="1" type="ORF">F5148DRAFT_1280857</name>
</gene>
<reference evidence="1" key="1">
    <citation type="submission" date="2021-03" db="EMBL/GenBank/DDBJ databases">
        <title>Evolutionary priming and transition to the ectomycorrhizal habit in an iconic lineage of mushroom-forming fungi: is preadaptation a requirement?</title>
        <authorList>
            <consortium name="DOE Joint Genome Institute"/>
            <person name="Looney B.P."/>
            <person name="Miyauchi S."/>
            <person name="Morin E."/>
            <person name="Drula E."/>
            <person name="Courty P.E."/>
            <person name="Chicoki N."/>
            <person name="Fauchery L."/>
            <person name="Kohler A."/>
            <person name="Kuo A."/>
            <person name="LaButti K."/>
            <person name="Pangilinan J."/>
            <person name="Lipzen A."/>
            <person name="Riley R."/>
            <person name="Andreopoulos W."/>
            <person name="He G."/>
            <person name="Johnson J."/>
            <person name="Barry K.W."/>
            <person name="Grigoriev I.V."/>
            <person name="Nagy L."/>
            <person name="Hibbett D."/>
            <person name="Henrissat B."/>
            <person name="Matheny P.B."/>
            <person name="Labbe J."/>
            <person name="Martin A.F."/>
        </authorList>
    </citation>
    <scope>NUCLEOTIDE SEQUENCE</scope>
    <source>
        <strain evidence="1">BPL698</strain>
    </source>
</reference>
<organism evidence="1 2">
    <name type="scientific">Russula earlei</name>
    <dbReference type="NCBI Taxonomy" id="71964"/>
    <lineage>
        <taxon>Eukaryota</taxon>
        <taxon>Fungi</taxon>
        <taxon>Dikarya</taxon>
        <taxon>Basidiomycota</taxon>
        <taxon>Agaricomycotina</taxon>
        <taxon>Agaricomycetes</taxon>
        <taxon>Russulales</taxon>
        <taxon>Russulaceae</taxon>
        <taxon>Russula</taxon>
    </lineage>
</organism>
<keyword evidence="2" id="KW-1185">Reference proteome</keyword>
<evidence type="ECO:0000313" key="1">
    <source>
        <dbReference type="EMBL" id="KAI9511304.1"/>
    </source>
</evidence>
<dbReference type="EMBL" id="JAGFNK010000023">
    <property type="protein sequence ID" value="KAI9511304.1"/>
    <property type="molecule type" value="Genomic_DNA"/>
</dbReference>
<name>A0ACC0UJS1_9AGAM</name>
<protein>
    <submittedName>
        <fullName evidence="1">Uncharacterized protein</fullName>
    </submittedName>
</protein>
<comment type="caution">
    <text evidence="1">The sequence shown here is derived from an EMBL/GenBank/DDBJ whole genome shotgun (WGS) entry which is preliminary data.</text>
</comment>
<proteinExistence type="predicted"/>
<accession>A0ACC0UJS1</accession>
<evidence type="ECO:0000313" key="2">
    <source>
        <dbReference type="Proteomes" id="UP001207468"/>
    </source>
</evidence>
<sequence length="292" mass="32441">MPMQSTTQPLYVPELPAEPWFLIFHFMTSAPIFTSARYKPFQFCHHTTAALSNAALSDKCTLTHASMQQWRALATDILYENIHIGRGISALHAAFSNTEQPEQSIADEHTATPAHHALPVLALLVLLPHLEVFMRPPTCYHDYDHHGCHTPHHHHGTTTTTIRVTTAPPPCFEFPTGMLALPALRRLEWAFDPTGAATWAGSINVLDDVLRAVSALEELVLVGHMPCRLHMGASETPLVTRQSTYWPLWEAFGGQVHVLEMELAMAGGVPMVNVSSIARLRWQQEESLGLRA</sequence>
<dbReference type="Proteomes" id="UP001207468">
    <property type="component" value="Unassembled WGS sequence"/>
</dbReference>